<dbReference type="NCBIfam" id="TIGR02532">
    <property type="entry name" value="IV_pilin_GFxxxE"/>
    <property type="match status" value="1"/>
</dbReference>
<sequence length="167" mass="17586">MWIMEGKMLPSPVEVPHARRRTQRGFTLIELITVVTIVAILAAIATPYFRDFILGQRIRAAGYEIVSALIYARSEAIKRNSGVTVAAATGGWQNGWTVTSGAITLSQHEALQGLTMTGPVAGLVYNGNGRLAATISPFGISAANSSAPQRCINVDLSGLPSSQAGSC</sequence>
<evidence type="ECO:0000256" key="3">
    <source>
        <dbReference type="ARBA" id="ARBA00022475"/>
    </source>
</evidence>
<accession>H1SE19</accession>
<evidence type="ECO:0000259" key="12">
    <source>
        <dbReference type="Pfam" id="PF12019"/>
    </source>
</evidence>
<feature type="transmembrane region" description="Helical" evidence="11">
    <location>
        <begin position="28"/>
        <end position="49"/>
    </location>
</feature>
<dbReference type="SUPFAM" id="SSF54523">
    <property type="entry name" value="Pili subunits"/>
    <property type="match status" value="1"/>
</dbReference>
<keyword evidence="6 11" id="KW-0812">Transmembrane</keyword>
<dbReference type="Pfam" id="PF07963">
    <property type="entry name" value="N_methyl"/>
    <property type="match status" value="1"/>
</dbReference>
<evidence type="ECO:0000256" key="4">
    <source>
        <dbReference type="ARBA" id="ARBA00022481"/>
    </source>
</evidence>
<evidence type="ECO:0000256" key="6">
    <source>
        <dbReference type="ARBA" id="ARBA00022692"/>
    </source>
</evidence>
<dbReference type="PROSITE" id="PS00409">
    <property type="entry name" value="PROKAR_NTER_METHYL"/>
    <property type="match status" value="1"/>
</dbReference>
<proteinExistence type="inferred from homology"/>
<comment type="subcellular location">
    <subcellularLocation>
        <location evidence="1">Cell inner membrane</location>
        <topology evidence="1">Single-pass membrane protein</topology>
    </subcellularLocation>
</comment>
<comment type="caution">
    <text evidence="13">The sequence shown here is derived from an EMBL/GenBank/DDBJ whole genome shotgun (WGS) entry which is preliminary data.</text>
</comment>
<dbReference type="InterPro" id="IPR022346">
    <property type="entry name" value="T2SS_GspH"/>
</dbReference>
<evidence type="ECO:0000256" key="2">
    <source>
        <dbReference type="ARBA" id="ARBA00021549"/>
    </source>
</evidence>
<evidence type="ECO:0000313" key="13">
    <source>
        <dbReference type="EMBL" id="EHP39278.1"/>
    </source>
</evidence>
<feature type="domain" description="General secretion pathway GspH" evidence="12">
    <location>
        <begin position="64"/>
        <end position="158"/>
    </location>
</feature>
<evidence type="ECO:0000313" key="14">
    <source>
        <dbReference type="Proteomes" id="UP000005808"/>
    </source>
</evidence>
<evidence type="ECO:0000256" key="7">
    <source>
        <dbReference type="ARBA" id="ARBA00022989"/>
    </source>
</evidence>
<evidence type="ECO:0000256" key="1">
    <source>
        <dbReference type="ARBA" id="ARBA00004377"/>
    </source>
</evidence>
<dbReference type="EMBL" id="AHJE01000098">
    <property type="protein sequence ID" value="EHP39278.1"/>
    <property type="molecule type" value="Genomic_DNA"/>
</dbReference>
<keyword evidence="3" id="KW-1003">Cell membrane</keyword>
<keyword evidence="5" id="KW-0997">Cell inner membrane</keyword>
<name>H1SE19_9BURK</name>
<dbReference type="Proteomes" id="UP000005808">
    <property type="component" value="Unassembled WGS sequence"/>
</dbReference>
<dbReference type="PATRIC" id="fig|1127483.3.peg.6502"/>
<keyword evidence="4" id="KW-0488">Methylation</keyword>
<dbReference type="InterPro" id="IPR045584">
    <property type="entry name" value="Pilin-like"/>
</dbReference>
<dbReference type="GO" id="GO:0005886">
    <property type="term" value="C:plasma membrane"/>
    <property type="evidence" value="ECO:0007669"/>
    <property type="project" value="UniProtKB-SubCell"/>
</dbReference>
<organism evidence="13 14">
    <name type="scientific">Cupriavidus basilensis OR16</name>
    <dbReference type="NCBI Taxonomy" id="1127483"/>
    <lineage>
        <taxon>Bacteria</taxon>
        <taxon>Pseudomonadati</taxon>
        <taxon>Pseudomonadota</taxon>
        <taxon>Betaproteobacteria</taxon>
        <taxon>Burkholderiales</taxon>
        <taxon>Burkholderiaceae</taxon>
        <taxon>Cupriavidus</taxon>
    </lineage>
</organism>
<evidence type="ECO:0000256" key="10">
    <source>
        <dbReference type="ARBA" id="ARBA00030775"/>
    </source>
</evidence>
<protein>
    <recommendedName>
        <fullName evidence="2">Type II secretion system protein H</fullName>
    </recommendedName>
    <alternativeName>
        <fullName evidence="10">General secretion pathway protein H</fullName>
    </alternativeName>
</protein>
<dbReference type="InterPro" id="IPR012902">
    <property type="entry name" value="N_methyl_site"/>
</dbReference>
<evidence type="ECO:0000256" key="8">
    <source>
        <dbReference type="ARBA" id="ARBA00023136"/>
    </source>
</evidence>
<dbReference type="Pfam" id="PF12019">
    <property type="entry name" value="GspH"/>
    <property type="match status" value="1"/>
</dbReference>
<keyword evidence="8 11" id="KW-0472">Membrane</keyword>
<dbReference type="Gene3D" id="3.55.40.10">
    <property type="entry name" value="minor pseudopilin epsh domain"/>
    <property type="match status" value="1"/>
</dbReference>
<dbReference type="GO" id="GO:0015627">
    <property type="term" value="C:type II protein secretion system complex"/>
    <property type="evidence" value="ECO:0007669"/>
    <property type="project" value="InterPro"/>
</dbReference>
<evidence type="ECO:0000256" key="9">
    <source>
        <dbReference type="ARBA" id="ARBA00025772"/>
    </source>
</evidence>
<gene>
    <name evidence="13" type="ORF">OR16_32608</name>
</gene>
<dbReference type="AlphaFoldDB" id="H1SE19"/>
<comment type="similarity">
    <text evidence="9">Belongs to the GSP H family.</text>
</comment>
<evidence type="ECO:0000256" key="11">
    <source>
        <dbReference type="SAM" id="Phobius"/>
    </source>
</evidence>
<reference evidence="13 14" key="1">
    <citation type="journal article" date="2012" name="J. Bacteriol.">
        <title>De Novo Genome Project of Cupriavidus basilensis OR16.</title>
        <authorList>
            <person name="Cserhati M."/>
            <person name="Kriszt B."/>
            <person name="Szoboszlay S."/>
            <person name="Toth A."/>
            <person name="Szabo I."/>
            <person name="Tancsics A."/>
            <person name="Nagy I."/>
            <person name="Horvath B."/>
            <person name="Nagy I."/>
            <person name="Kukolya J."/>
        </authorList>
    </citation>
    <scope>NUCLEOTIDE SEQUENCE [LARGE SCALE GENOMIC DNA]</scope>
    <source>
        <strain evidence="13 14">OR16</strain>
    </source>
</reference>
<evidence type="ECO:0000256" key="5">
    <source>
        <dbReference type="ARBA" id="ARBA00022519"/>
    </source>
</evidence>
<dbReference type="GO" id="GO:0015628">
    <property type="term" value="P:protein secretion by the type II secretion system"/>
    <property type="evidence" value="ECO:0007669"/>
    <property type="project" value="InterPro"/>
</dbReference>
<keyword evidence="7 11" id="KW-1133">Transmembrane helix</keyword>